<keyword evidence="13" id="KW-1185">Reference proteome</keyword>
<dbReference type="GO" id="GO:0071013">
    <property type="term" value="C:catalytic step 2 spliceosome"/>
    <property type="evidence" value="ECO:0007669"/>
    <property type="project" value="TreeGrafter"/>
</dbReference>
<evidence type="ECO:0000256" key="5">
    <source>
        <dbReference type="ARBA" id="ARBA00055615"/>
    </source>
</evidence>
<keyword evidence="3" id="KW-0539">Nucleus</keyword>
<dbReference type="InterPro" id="IPR044666">
    <property type="entry name" value="Cyclophilin_A-like"/>
</dbReference>
<evidence type="ECO:0000256" key="4">
    <source>
        <dbReference type="ARBA" id="ARBA00038509"/>
    </source>
</evidence>
<proteinExistence type="inferred from homology"/>
<dbReference type="SUPFAM" id="SSF50891">
    <property type="entry name" value="Cyclophilin-like"/>
    <property type="match status" value="1"/>
</dbReference>
<dbReference type="InterPro" id="IPR020892">
    <property type="entry name" value="Cyclophilin-type_PPIase_CS"/>
</dbReference>
<evidence type="ECO:0000256" key="2">
    <source>
        <dbReference type="ARBA" id="ARBA00004123"/>
    </source>
</evidence>
<comment type="subcellular location">
    <subcellularLocation>
        <location evidence="2">Nucleus</location>
    </subcellularLocation>
</comment>
<dbReference type="Pfam" id="PF00160">
    <property type="entry name" value="Pro_isomerase"/>
    <property type="match status" value="1"/>
</dbReference>
<comment type="caution">
    <text evidence="12">The sequence shown here is derived from an EMBL/GenBank/DDBJ whole genome shotgun (WGS) entry which is preliminary data.</text>
</comment>
<feature type="compositionally biased region" description="Basic and acidic residues" evidence="10">
    <location>
        <begin position="250"/>
        <end position="303"/>
    </location>
</feature>
<gene>
    <name evidence="12" type="ORF">INT44_001042</name>
</gene>
<feature type="compositionally biased region" description="Basic and acidic residues" evidence="10">
    <location>
        <begin position="484"/>
        <end position="542"/>
    </location>
</feature>
<dbReference type="GO" id="GO:0006457">
    <property type="term" value="P:protein folding"/>
    <property type="evidence" value="ECO:0007669"/>
    <property type="project" value="InterPro"/>
</dbReference>
<dbReference type="InterPro" id="IPR029000">
    <property type="entry name" value="Cyclophilin-like_dom_sf"/>
</dbReference>
<feature type="domain" description="PPIase cyclophilin-type" evidence="11">
    <location>
        <begin position="18"/>
        <end position="166"/>
    </location>
</feature>
<name>A0A8H7URH9_9FUNG</name>
<dbReference type="CDD" id="cd01925">
    <property type="entry name" value="cyclophilin_CeCYP16-like"/>
    <property type="match status" value="1"/>
</dbReference>
<evidence type="ECO:0000256" key="7">
    <source>
        <dbReference type="ARBA" id="ARBA00071024"/>
    </source>
</evidence>
<feature type="compositionally biased region" description="Basic and acidic residues" evidence="10">
    <location>
        <begin position="310"/>
        <end position="343"/>
    </location>
</feature>
<dbReference type="Gene3D" id="2.40.100.10">
    <property type="entry name" value="Cyclophilin-like"/>
    <property type="match status" value="1"/>
</dbReference>
<evidence type="ECO:0000256" key="1">
    <source>
        <dbReference type="ARBA" id="ARBA00000971"/>
    </source>
</evidence>
<comment type="catalytic activity">
    <reaction evidence="1">
        <text>[protein]-peptidylproline (omega=180) = [protein]-peptidylproline (omega=0)</text>
        <dbReference type="Rhea" id="RHEA:16237"/>
        <dbReference type="Rhea" id="RHEA-COMP:10747"/>
        <dbReference type="Rhea" id="RHEA-COMP:10748"/>
        <dbReference type="ChEBI" id="CHEBI:83833"/>
        <dbReference type="ChEBI" id="CHEBI:83834"/>
        <dbReference type="EC" id="5.2.1.8"/>
    </reaction>
</comment>
<reference evidence="12" key="1">
    <citation type="submission" date="2020-12" db="EMBL/GenBank/DDBJ databases">
        <title>Metabolic potential, ecology and presence of endohyphal bacteria is reflected in genomic diversity of Mucoromycotina.</title>
        <authorList>
            <person name="Muszewska A."/>
            <person name="Okrasinska A."/>
            <person name="Steczkiewicz K."/>
            <person name="Drgas O."/>
            <person name="Orlowska M."/>
            <person name="Perlinska-Lenart U."/>
            <person name="Aleksandrzak-Piekarczyk T."/>
            <person name="Szatraj K."/>
            <person name="Zielenkiewicz U."/>
            <person name="Pilsyk S."/>
            <person name="Malc E."/>
            <person name="Mieczkowski P."/>
            <person name="Kruszewska J.S."/>
            <person name="Biernat P."/>
            <person name="Pawlowska J."/>
        </authorList>
    </citation>
    <scope>NUCLEOTIDE SEQUENCE</scope>
    <source>
        <strain evidence="12">WA0000051536</strain>
    </source>
</reference>
<dbReference type="EMBL" id="JAEPRA010000002">
    <property type="protein sequence ID" value="KAG2188289.1"/>
    <property type="molecule type" value="Genomic_DNA"/>
</dbReference>
<dbReference type="PRINTS" id="PR00153">
    <property type="entry name" value="CSAPPISMRASE"/>
</dbReference>
<feature type="region of interest" description="Disordered" evidence="10">
    <location>
        <begin position="472"/>
        <end position="542"/>
    </location>
</feature>
<dbReference type="FunFam" id="2.40.100.10:FF:000007">
    <property type="entry name" value="Peptidyl-prolyl cis-trans isomerase CWC27 homolog"/>
    <property type="match status" value="1"/>
</dbReference>
<evidence type="ECO:0000313" key="13">
    <source>
        <dbReference type="Proteomes" id="UP000612746"/>
    </source>
</evidence>
<dbReference type="InterPro" id="IPR002130">
    <property type="entry name" value="Cyclophilin-type_PPIase_dom"/>
</dbReference>
<dbReference type="PROSITE" id="PS50072">
    <property type="entry name" value="CSA_PPIASE_2"/>
    <property type="match status" value="1"/>
</dbReference>
<comment type="similarity">
    <text evidence="4">Belongs to the cyclophilin-type PPIase family. CWC27 subfamily.</text>
</comment>
<organism evidence="12 13">
    <name type="scientific">Umbelopsis vinacea</name>
    <dbReference type="NCBI Taxonomy" id="44442"/>
    <lineage>
        <taxon>Eukaryota</taxon>
        <taxon>Fungi</taxon>
        <taxon>Fungi incertae sedis</taxon>
        <taxon>Mucoromycota</taxon>
        <taxon>Mucoromycotina</taxon>
        <taxon>Umbelopsidomycetes</taxon>
        <taxon>Umbelopsidales</taxon>
        <taxon>Umbelopsidaceae</taxon>
        <taxon>Umbelopsis</taxon>
    </lineage>
</organism>
<sequence length="542" mass="62120">MSNIYIQEPHPSGKVILHTSMGDVSVELWCREAPKACRNFIQLCMEGYYDNTIFHRVVADFIVQGGDPSGTGEGGESIYGEPFEDEFHTRLRFVRRGLVAMANAGKNDNASQFFFTLDAAPELTNKHTIFGRVEGDTIFNVLKMGELEVDDNERPLYPPRIKTTEIILNPFDDIAPRISDRERLIAEAAARAKEPAKKKKKETKKLNLLSFGEEGAQEFEPSEEMAQQKRKNNTSQGLLEVEEDIQAPKVDQKKASLNEAKKSVSRISSERSEPSHSTRNEADSFDQQMREKVLNMSREKNTKESASQDPTRDRQEEIRRLQQDIKNLSHDTADERRKEEEAKKKVKKVSLIESERAKYKRTNKAIVGGIKGRKRSQVGNDDDTFKKFQAFQSKLLSAETTEPSGKDAAETEKVCSIHGIPNCESCFDTFGEEGDGDNDEGWMAHKLVFAKDLKGKDLMQRRDNLDDYVVIDPRQRQAEATANDMDKRQKAKEKRLGEAFRQRDRDDHRSGRDHGRSRHRDSDDRRDGDQKRSRRDYDDRRR</sequence>
<dbReference type="PANTHER" id="PTHR45625">
    <property type="entry name" value="PEPTIDYL-PROLYL CIS-TRANS ISOMERASE-RELATED"/>
    <property type="match status" value="1"/>
</dbReference>
<evidence type="ECO:0000256" key="10">
    <source>
        <dbReference type="SAM" id="MobiDB-lite"/>
    </source>
</evidence>
<dbReference type="OrthoDB" id="442970at2759"/>
<feature type="region of interest" description="Disordered" evidence="10">
    <location>
        <begin position="190"/>
        <end position="347"/>
    </location>
</feature>
<evidence type="ECO:0000256" key="8">
    <source>
        <dbReference type="ARBA" id="ARBA00082698"/>
    </source>
</evidence>
<evidence type="ECO:0000256" key="6">
    <source>
        <dbReference type="ARBA" id="ARBA00067721"/>
    </source>
</evidence>
<dbReference type="GO" id="GO:0003755">
    <property type="term" value="F:peptidyl-prolyl cis-trans isomerase activity"/>
    <property type="evidence" value="ECO:0007669"/>
    <property type="project" value="UniProtKB-EC"/>
</dbReference>
<evidence type="ECO:0000256" key="9">
    <source>
        <dbReference type="ARBA" id="ARBA00083804"/>
    </source>
</evidence>
<dbReference type="AlphaFoldDB" id="A0A8H7URH9"/>
<evidence type="ECO:0000313" key="12">
    <source>
        <dbReference type="EMBL" id="KAG2188289.1"/>
    </source>
</evidence>
<comment type="function">
    <text evidence="5">PPIases accelerate the folding of proteins. It catalyzes the cis-trans isomerization of proline imidic peptide bonds in oligopeptides. Involved in pre-mRNA splicing.</text>
</comment>
<protein>
    <recommendedName>
        <fullName evidence="7">Peptidyl-prolyl isomerase CWC27</fullName>
    </recommendedName>
    <alternativeName>
        <fullName evidence="6">Peptidyl-prolyl isomerase cwc27</fullName>
    </alternativeName>
    <alternativeName>
        <fullName evidence="8 9">Rotamase CWC27</fullName>
    </alternativeName>
</protein>
<dbReference type="PANTHER" id="PTHR45625:SF6">
    <property type="entry name" value="SPLICEOSOME-ASSOCIATED PROTEIN CWC27 HOMOLOG"/>
    <property type="match status" value="1"/>
</dbReference>
<accession>A0A8H7URH9</accession>
<evidence type="ECO:0000259" key="11">
    <source>
        <dbReference type="PROSITE" id="PS50072"/>
    </source>
</evidence>
<dbReference type="PROSITE" id="PS00170">
    <property type="entry name" value="CSA_PPIASE_1"/>
    <property type="match status" value="1"/>
</dbReference>
<evidence type="ECO:0000256" key="3">
    <source>
        <dbReference type="ARBA" id="ARBA00023242"/>
    </source>
</evidence>
<dbReference type="Proteomes" id="UP000612746">
    <property type="component" value="Unassembled WGS sequence"/>
</dbReference>